<dbReference type="AlphaFoldDB" id="A0A9N9QI19"/>
<keyword evidence="3" id="KW-1185">Reference proteome</keyword>
<protein>
    <submittedName>
        <fullName evidence="2">Uncharacterized protein</fullName>
    </submittedName>
</protein>
<feature type="compositionally biased region" description="Basic and acidic residues" evidence="1">
    <location>
        <begin position="57"/>
        <end position="69"/>
    </location>
</feature>
<sequence length="120" mass="13353">MEGKDLKTHHTDRVSEDQKQANEGEPASEAPQQNEPPQDVEPQQKAPKVNCQTSDGPQRRDDEKLSQEQELAEKLALLKTIPARCSRNRSNLTIRPSSAVSKFGDDDETPPADTESWSSD</sequence>
<feature type="compositionally biased region" description="Basic and acidic residues" evidence="1">
    <location>
        <begin position="1"/>
        <end position="22"/>
    </location>
</feature>
<feature type="compositionally biased region" description="Polar residues" evidence="1">
    <location>
        <begin position="88"/>
        <end position="100"/>
    </location>
</feature>
<evidence type="ECO:0000313" key="2">
    <source>
        <dbReference type="EMBL" id="CAG9759489.1"/>
    </source>
</evidence>
<evidence type="ECO:0000313" key="3">
    <source>
        <dbReference type="Proteomes" id="UP001152799"/>
    </source>
</evidence>
<proteinExistence type="predicted"/>
<accession>A0A9N9QI19</accession>
<dbReference type="EMBL" id="OU892277">
    <property type="protein sequence ID" value="CAG9759489.1"/>
    <property type="molecule type" value="Genomic_DNA"/>
</dbReference>
<feature type="region of interest" description="Disordered" evidence="1">
    <location>
        <begin position="84"/>
        <end position="120"/>
    </location>
</feature>
<gene>
    <name evidence="2" type="ORF">CEUTPL_LOCUS238</name>
</gene>
<reference evidence="2" key="1">
    <citation type="submission" date="2022-01" db="EMBL/GenBank/DDBJ databases">
        <authorList>
            <person name="King R."/>
        </authorList>
    </citation>
    <scope>NUCLEOTIDE SEQUENCE</scope>
</reference>
<evidence type="ECO:0000256" key="1">
    <source>
        <dbReference type="SAM" id="MobiDB-lite"/>
    </source>
</evidence>
<organism evidence="2 3">
    <name type="scientific">Ceutorhynchus assimilis</name>
    <name type="common">cabbage seed weevil</name>
    <dbReference type="NCBI Taxonomy" id="467358"/>
    <lineage>
        <taxon>Eukaryota</taxon>
        <taxon>Metazoa</taxon>
        <taxon>Ecdysozoa</taxon>
        <taxon>Arthropoda</taxon>
        <taxon>Hexapoda</taxon>
        <taxon>Insecta</taxon>
        <taxon>Pterygota</taxon>
        <taxon>Neoptera</taxon>
        <taxon>Endopterygota</taxon>
        <taxon>Coleoptera</taxon>
        <taxon>Polyphaga</taxon>
        <taxon>Cucujiformia</taxon>
        <taxon>Curculionidae</taxon>
        <taxon>Ceutorhynchinae</taxon>
        <taxon>Ceutorhynchus</taxon>
    </lineage>
</organism>
<name>A0A9N9QI19_9CUCU</name>
<dbReference type="Proteomes" id="UP001152799">
    <property type="component" value="Chromosome 1"/>
</dbReference>
<feature type="region of interest" description="Disordered" evidence="1">
    <location>
        <begin position="1"/>
        <end position="69"/>
    </location>
</feature>